<keyword evidence="3" id="KW-0808">Transferase</keyword>
<evidence type="ECO:0000256" key="1">
    <source>
        <dbReference type="ARBA" id="ARBA00000553"/>
    </source>
</evidence>
<dbReference type="PANTHER" id="PTHR30616">
    <property type="entry name" value="UNCHARACTERIZED PROTEIN YFIH"/>
    <property type="match status" value="1"/>
</dbReference>
<dbReference type="Proteomes" id="UP001168540">
    <property type="component" value="Unassembled WGS sequence"/>
</dbReference>
<evidence type="ECO:0000256" key="6">
    <source>
        <dbReference type="ARBA" id="ARBA00022833"/>
    </source>
</evidence>
<keyword evidence="12" id="KW-1185">Reference proteome</keyword>
<evidence type="ECO:0000256" key="3">
    <source>
        <dbReference type="ARBA" id="ARBA00022679"/>
    </source>
</evidence>
<dbReference type="PANTHER" id="PTHR30616:SF2">
    <property type="entry name" value="PURINE NUCLEOSIDE PHOSPHORYLASE LACC1"/>
    <property type="match status" value="1"/>
</dbReference>
<comment type="similarity">
    <text evidence="2 10">Belongs to the purine nucleoside phosphorylase YfiH/LACC1 family.</text>
</comment>
<proteinExistence type="inferred from homology"/>
<dbReference type="InterPro" id="IPR003730">
    <property type="entry name" value="Cu_polyphenol_OxRdtase"/>
</dbReference>
<evidence type="ECO:0000256" key="8">
    <source>
        <dbReference type="ARBA" id="ARBA00048968"/>
    </source>
</evidence>
<dbReference type="InterPro" id="IPR038371">
    <property type="entry name" value="Cu_polyphenol_OxRdtase_sf"/>
</dbReference>
<comment type="catalytic activity">
    <reaction evidence="8">
        <text>adenosine + phosphate = alpha-D-ribose 1-phosphate + adenine</text>
        <dbReference type="Rhea" id="RHEA:27642"/>
        <dbReference type="ChEBI" id="CHEBI:16335"/>
        <dbReference type="ChEBI" id="CHEBI:16708"/>
        <dbReference type="ChEBI" id="CHEBI:43474"/>
        <dbReference type="ChEBI" id="CHEBI:57720"/>
        <dbReference type="EC" id="2.4.2.1"/>
    </reaction>
    <physiologicalReaction direction="left-to-right" evidence="8">
        <dbReference type="Rhea" id="RHEA:27643"/>
    </physiologicalReaction>
</comment>
<dbReference type="NCBIfam" id="TIGR00726">
    <property type="entry name" value="peptidoglycan editing factor PgeF"/>
    <property type="match status" value="1"/>
</dbReference>
<evidence type="ECO:0000256" key="10">
    <source>
        <dbReference type="RuleBase" id="RU361274"/>
    </source>
</evidence>
<evidence type="ECO:0000313" key="11">
    <source>
        <dbReference type="EMBL" id="MDN0077321.1"/>
    </source>
</evidence>
<keyword evidence="5" id="KW-0378">Hydrolase</keyword>
<reference evidence="11" key="1">
    <citation type="submission" date="2023-06" db="EMBL/GenBank/DDBJ databases">
        <authorList>
            <person name="Zhang S."/>
        </authorList>
    </citation>
    <scope>NUCLEOTIDE SEQUENCE</scope>
    <source>
        <strain evidence="11">SG2303</strain>
    </source>
</reference>
<organism evidence="11 12">
    <name type="scientific">Crenobacter oryzisoli</name>
    <dbReference type="NCBI Taxonomy" id="3056844"/>
    <lineage>
        <taxon>Bacteria</taxon>
        <taxon>Pseudomonadati</taxon>
        <taxon>Pseudomonadota</taxon>
        <taxon>Betaproteobacteria</taxon>
        <taxon>Neisseriales</taxon>
        <taxon>Neisseriaceae</taxon>
        <taxon>Crenobacter</taxon>
    </lineage>
</organism>
<dbReference type="EMBL" id="JAUEDK010000062">
    <property type="protein sequence ID" value="MDN0077321.1"/>
    <property type="molecule type" value="Genomic_DNA"/>
</dbReference>
<name>A0ABT7XU57_9NEIS</name>
<evidence type="ECO:0000313" key="12">
    <source>
        <dbReference type="Proteomes" id="UP001168540"/>
    </source>
</evidence>
<dbReference type="SUPFAM" id="SSF64438">
    <property type="entry name" value="CNF1/YfiH-like putative cysteine hydrolases"/>
    <property type="match status" value="1"/>
</dbReference>
<dbReference type="Pfam" id="PF02578">
    <property type="entry name" value="Cu-oxidase_4"/>
    <property type="match status" value="1"/>
</dbReference>
<keyword evidence="4" id="KW-0479">Metal-binding</keyword>
<comment type="catalytic activity">
    <reaction evidence="9">
        <text>S-methyl-5'-thioadenosine + phosphate = 5-(methylsulfanyl)-alpha-D-ribose 1-phosphate + adenine</text>
        <dbReference type="Rhea" id="RHEA:11852"/>
        <dbReference type="ChEBI" id="CHEBI:16708"/>
        <dbReference type="ChEBI" id="CHEBI:17509"/>
        <dbReference type="ChEBI" id="CHEBI:43474"/>
        <dbReference type="ChEBI" id="CHEBI:58533"/>
        <dbReference type="EC" id="2.4.2.28"/>
    </reaction>
    <physiologicalReaction direction="left-to-right" evidence="9">
        <dbReference type="Rhea" id="RHEA:11853"/>
    </physiologicalReaction>
</comment>
<comment type="catalytic activity">
    <reaction evidence="7">
        <text>adenosine + H2O + H(+) = inosine + NH4(+)</text>
        <dbReference type="Rhea" id="RHEA:24408"/>
        <dbReference type="ChEBI" id="CHEBI:15377"/>
        <dbReference type="ChEBI" id="CHEBI:15378"/>
        <dbReference type="ChEBI" id="CHEBI:16335"/>
        <dbReference type="ChEBI" id="CHEBI:17596"/>
        <dbReference type="ChEBI" id="CHEBI:28938"/>
        <dbReference type="EC" id="3.5.4.4"/>
    </reaction>
    <physiologicalReaction direction="left-to-right" evidence="7">
        <dbReference type="Rhea" id="RHEA:24409"/>
    </physiologicalReaction>
</comment>
<dbReference type="Gene3D" id="3.60.140.10">
    <property type="entry name" value="CNF1/YfiH-like putative cysteine hydrolases"/>
    <property type="match status" value="1"/>
</dbReference>
<keyword evidence="6" id="KW-0862">Zinc</keyword>
<evidence type="ECO:0000256" key="7">
    <source>
        <dbReference type="ARBA" id="ARBA00047989"/>
    </source>
</evidence>
<comment type="catalytic activity">
    <reaction evidence="1">
        <text>inosine + phosphate = alpha-D-ribose 1-phosphate + hypoxanthine</text>
        <dbReference type="Rhea" id="RHEA:27646"/>
        <dbReference type="ChEBI" id="CHEBI:17368"/>
        <dbReference type="ChEBI" id="CHEBI:17596"/>
        <dbReference type="ChEBI" id="CHEBI:43474"/>
        <dbReference type="ChEBI" id="CHEBI:57720"/>
        <dbReference type="EC" id="2.4.2.1"/>
    </reaction>
    <physiologicalReaction direction="left-to-right" evidence="1">
        <dbReference type="Rhea" id="RHEA:27647"/>
    </physiologicalReaction>
</comment>
<evidence type="ECO:0000256" key="9">
    <source>
        <dbReference type="ARBA" id="ARBA00049893"/>
    </source>
</evidence>
<sequence length="267" mass="28255">MSANKQVGGIKRLGEVLGIDAQADAGDWLTASWPAPANVRTLITTRAGGVSKPPFDSLNLGRHVGDDDAAVTANRAKLAERLPAEPAWLSQVHSTVAVDAAQVGKPAPEADASFTDRSGVVCAVMTADCLPVLLTDRAGSVVAAAHAGWRGLCNGVIENTVGAMGVAPIELMAWLGPAIGPDAFEVGAEVREAFMAHDERAEMAFEPIGDGKYLADIYALARQRLNALGVSQVYGGEHCTVLERERFFSYRRDRVTGRMASCIWLAD</sequence>
<evidence type="ECO:0000256" key="4">
    <source>
        <dbReference type="ARBA" id="ARBA00022723"/>
    </source>
</evidence>
<protein>
    <recommendedName>
        <fullName evidence="10">Purine nucleoside phosphorylase</fullName>
    </recommendedName>
</protein>
<dbReference type="CDD" id="cd16833">
    <property type="entry name" value="YfiH"/>
    <property type="match status" value="1"/>
</dbReference>
<gene>
    <name evidence="11" type="primary">pgeF</name>
    <name evidence="11" type="ORF">QU481_21030</name>
</gene>
<accession>A0ABT7XU57</accession>
<evidence type="ECO:0000256" key="2">
    <source>
        <dbReference type="ARBA" id="ARBA00007353"/>
    </source>
</evidence>
<evidence type="ECO:0000256" key="5">
    <source>
        <dbReference type="ARBA" id="ARBA00022801"/>
    </source>
</evidence>
<dbReference type="InterPro" id="IPR011324">
    <property type="entry name" value="Cytotoxic_necrot_fac-like_cat"/>
</dbReference>
<comment type="caution">
    <text evidence="11">The sequence shown here is derived from an EMBL/GenBank/DDBJ whole genome shotgun (WGS) entry which is preliminary data.</text>
</comment>